<dbReference type="AlphaFoldDB" id="A0AA96LNZ9"/>
<dbReference type="Pfam" id="PF02073">
    <property type="entry name" value="Peptidase_M29"/>
    <property type="match status" value="1"/>
</dbReference>
<evidence type="ECO:0000256" key="5">
    <source>
        <dbReference type="ARBA" id="ARBA00022438"/>
    </source>
</evidence>
<dbReference type="Proteomes" id="UP001304650">
    <property type="component" value="Chromosome"/>
</dbReference>
<evidence type="ECO:0000256" key="4">
    <source>
        <dbReference type="ARBA" id="ARBA00008236"/>
    </source>
</evidence>
<organism evidence="10 11">
    <name type="scientific">Paenibacillus roseopurpureus</name>
    <dbReference type="NCBI Taxonomy" id="2918901"/>
    <lineage>
        <taxon>Bacteria</taxon>
        <taxon>Bacillati</taxon>
        <taxon>Bacillota</taxon>
        <taxon>Bacilli</taxon>
        <taxon>Bacillales</taxon>
        <taxon>Paenibacillaceae</taxon>
        <taxon>Paenibacillus</taxon>
    </lineage>
</organism>
<keyword evidence="9" id="KW-0482">Metalloprotease</keyword>
<dbReference type="EMBL" id="CP130319">
    <property type="protein sequence ID" value="WNR42280.1"/>
    <property type="molecule type" value="Genomic_DNA"/>
</dbReference>
<dbReference type="InterPro" id="IPR052170">
    <property type="entry name" value="M29_Exopeptidase"/>
</dbReference>
<comment type="cofactor">
    <cofactor evidence="1">
        <name>Co(2+)</name>
        <dbReference type="ChEBI" id="CHEBI:48828"/>
    </cofactor>
</comment>
<reference evidence="10" key="1">
    <citation type="submission" date="2022-02" db="EMBL/GenBank/DDBJ databases">
        <title>Paenibacillus sp. MBLB1832 Whole Genome Shotgun Sequencing.</title>
        <authorList>
            <person name="Hwang C.Y."/>
            <person name="Cho E.-S."/>
            <person name="Seo M.-J."/>
        </authorList>
    </citation>
    <scope>NUCLEOTIDE SEQUENCE</scope>
    <source>
        <strain evidence="10">MBLB1832</strain>
    </source>
</reference>
<comment type="similarity">
    <text evidence="4">Belongs to the peptidase M29 family.</text>
</comment>
<gene>
    <name evidence="10" type="ORF">MJB10_14150</name>
</gene>
<dbReference type="SUPFAM" id="SSF144052">
    <property type="entry name" value="Thermophilic metalloprotease-like"/>
    <property type="match status" value="1"/>
</dbReference>
<name>A0AA96LNZ9_9BACL</name>
<dbReference type="GO" id="GO:0008237">
    <property type="term" value="F:metallopeptidase activity"/>
    <property type="evidence" value="ECO:0007669"/>
    <property type="project" value="UniProtKB-KW"/>
</dbReference>
<keyword evidence="6" id="KW-0645">Protease</keyword>
<dbReference type="GO" id="GO:0006508">
    <property type="term" value="P:proteolysis"/>
    <property type="evidence" value="ECO:0007669"/>
    <property type="project" value="UniProtKB-KW"/>
</dbReference>
<keyword evidence="7" id="KW-0479">Metal-binding</keyword>
<comment type="cofactor">
    <cofactor evidence="2">
        <name>Mg(2+)</name>
        <dbReference type="ChEBI" id="CHEBI:18420"/>
    </cofactor>
</comment>
<evidence type="ECO:0000256" key="7">
    <source>
        <dbReference type="ARBA" id="ARBA00022723"/>
    </source>
</evidence>
<evidence type="ECO:0000256" key="8">
    <source>
        <dbReference type="ARBA" id="ARBA00022801"/>
    </source>
</evidence>
<proteinExistence type="inferred from homology"/>
<evidence type="ECO:0000313" key="10">
    <source>
        <dbReference type="EMBL" id="WNR42280.1"/>
    </source>
</evidence>
<sequence>MDNFQRNLEKYAELVIRIGVNLNKGQDLLVEAPIETLELTRLIVQKAYEAGANYVHVHWQDDVVSRSKFDYADDASMDYYPLWYTSMLEKFVENGGALLNIKVPNPNLFDGIDAGLISRVSKATSTARAKYQHYVRTGEFSWCLIKAPTEAWASIVYADLPEEERVPAMWDAIFHINRVYEEDPIAAWRKHLDTLKATRKVLNARNYKALRYRATGTDLRVELPEGHIWLGGDKGNARGIRYVANMPTEEVFTLPNRTGVSGTVASTMPLNVNGALVDRFSFTFEAGKVVDFQAEVGYEHLARLLDMDEGARYLGEVALVPFDSPISNLKRIFYNTGIDENASCHLALGSCYPINLKEGTTLSNEELKARGGNHSLIHVDFMIGSAELEIDGELADGTVEPLFREGNWALSFE</sequence>
<dbReference type="Gene3D" id="3.40.1830.10">
    <property type="entry name" value="Thermophilic metalloprotease (M29)"/>
    <property type="match status" value="1"/>
</dbReference>
<dbReference type="PANTHER" id="PTHR34448">
    <property type="entry name" value="AMINOPEPTIDASE"/>
    <property type="match status" value="1"/>
</dbReference>
<dbReference type="KEGG" id="proo:MJB10_14150"/>
<keyword evidence="5 10" id="KW-0031">Aminopeptidase</keyword>
<evidence type="ECO:0000256" key="9">
    <source>
        <dbReference type="ARBA" id="ARBA00023049"/>
    </source>
</evidence>
<dbReference type="InterPro" id="IPR035097">
    <property type="entry name" value="M29_N-terminal"/>
</dbReference>
<keyword evidence="11" id="KW-1185">Reference proteome</keyword>
<accession>A0AA96LNZ9</accession>
<dbReference type="PANTHER" id="PTHR34448:SF3">
    <property type="entry name" value="AMINOPEPTIDASE AMPS"/>
    <property type="match status" value="1"/>
</dbReference>
<dbReference type="InterPro" id="IPR000787">
    <property type="entry name" value="Peptidase_M29"/>
</dbReference>
<evidence type="ECO:0000256" key="3">
    <source>
        <dbReference type="ARBA" id="ARBA00001947"/>
    </source>
</evidence>
<evidence type="ECO:0000313" key="11">
    <source>
        <dbReference type="Proteomes" id="UP001304650"/>
    </source>
</evidence>
<dbReference type="RefSeq" id="WP_314795591.1">
    <property type="nucleotide sequence ID" value="NZ_CP130319.1"/>
</dbReference>
<evidence type="ECO:0000256" key="1">
    <source>
        <dbReference type="ARBA" id="ARBA00001941"/>
    </source>
</evidence>
<protein>
    <submittedName>
        <fullName evidence="10">Aminopeptidase</fullName>
    </submittedName>
</protein>
<dbReference type="GO" id="GO:0046872">
    <property type="term" value="F:metal ion binding"/>
    <property type="evidence" value="ECO:0007669"/>
    <property type="project" value="UniProtKB-KW"/>
</dbReference>
<evidence type="ECO:0000256" key="2">
    <source>
        <dbReference type="ARBA" id="ARBA00001946"/>
    </source>
</evidence>
<dbReference type="GO" id="GO:0004177">
    <property type="term" value="F:aminopeptidase activity"/>
    <property type="evidence" value="ECO:0007669"/>
    <property type="project" value="UniProtKB-KW"/>
</dbReference>
<dbReference type="PRINTS" id="PR00919">
    <property type="entry name" value="THERMOPTASE"/>
</dbReference>
<keyword evidence="8" id="KW-0378">Hydrolase</keyword>
<evidence type="ECO:0000256" key="6">
    <source>
        <dbReference type="ARBA" id="ARBA00022670"/>
    </source>
</evidence>
<comment type="cofactor">
    <cofactor evidence="3">
        <name>Zn(2+)</name>
        <dbReference type="ChEBI" id="CHEBI:29105"/>
    </cofactor>
</comment>